<evidence type="ECO:0000256" key="3">
    <source>
        <dbReference type="ARBA" id="ARBA00022692"/>
    </source>
</evidence>
<protein>
    <recommendedName>
        <fullName evidence="8">Amino acid transporter transmembrane domain-containing protein</fullName>
    </recommendedName>
</protein>
<dbReference type="PANTHER" id="PTHR48017">
    <property type="entry name" value="OS05G0424000 PROTEIN-RELATED"/>
    <property type="match status" value="1"/>
</dbReference>
<evidence type="ECO:0000313" key="10">
    <source>
        <dbReference type="Proteomes" id="UP001244341"/>
    </source>
</evidence>
<dbReference type="Proteomes" id="UP001244341">
    <property type="component" value="Chromosome 9b"/>
</dbReference>
<proteinExistence type="predicted"/>
<feature type="transmembrane region" description="Helical" evidence="7">
    <location>
        <begin position="95"/>
        <end position="120"/>
    </location>
</feature>
<feature type="transmembrane region" description="Helical" evidence="7">
    <location>
        <begin position="388"/>
        <end position="405"/>
    </location>
</feature>
<feature type="transmembrane region" description="Helical" evidence="7">
    <location>
        <begin position="215"/>
        <end position="236"/>
    </location>
</feature>
<reference evidence="9 10" key="1">
    <citation type="submission" date="2023-05" db="EMBL/GenBank/DDBJ databases">
        <title>A 100% complete, gapless, phased diploid assembly of the Scenedesmus obliquus UTEX 3031 genome.</title>
        <authorList>
            <person name="Biondi T.C."/>
            <person name="Hanschen E.R."/>
            <person name="Kwon T."/>
            <person name="Eng W."/>
            <person name="Kruse C.P.S."/>
            <person name="Koehler S.I."/>
            <person name="Kunde Y."/>
            <person name="Gleasner C.D."/>
            <person name="You Mak K.T."/>
            <person name="Polle J."/>
            <person name="Hovde B.T."/>
            <person name="Starkenburg S.R."/>
        </authorList>
    </citation>
    <scope>NUCLEOTIDE SEQUENCE [LARGE SCALE GENOMIC DNA]</scope>
    <source>
        <strain evidence="9 10">DOE0152z</strain>
    </source>
</reference>
<organism evidence="9 10">
    <name type="scientific">Tetradesmus obliquus</name>
    <name type="common">Green alga</name>
    <name type="synonym">Acutodesmus obliquus</name>
    <dbReference type="NCBI Taxonomy" id="3088"/>
    <lineage>
        <taxon>Eukaryota</taxon>
        <taxon>Viridiplantae</taxon>
        <taxon>Chlorophyta</taxon>
        <taxon>core chlorophytes</taxon>
        <taxon>Chlorophyceae</taxon>
        <taxon>CS clade</taxon>
        <taxon>Sphaeropleales</taxon>
        <taxon>Scenedesmaceae</taxon>
        <taxon>Tetradesmus</taxon>
    </lineage>
</organism>
<keyword evidence="5 7" id="KW-1133">Transmembrane helix</keyword>
<evidence type="ECO:0000256" key="7">
    <source>
        <dbReference type="SAM" id="Phobius"/>
    </source>
</evidence>
<feature type="transmembrane region" description="Helical" evidence="7">
    <location>
        <begin position="68"/>
        <end position="89"/>
    </location>
</feature>
<keyword evidence="4" id="KW-0029">Amino-acid transport</keyword>
<keyword evidence="2" id="KW-0813">Transport</keyword>
<evidence type="ECO:0000256" key="1">
    <source>
        <dbReference type="ARBA" id="ARBA00004370"/>
    </source>
</evidence>
<gene>
    <name evidence="9" type="ORF">OEZ85_009514</name>
</gene>
<name>A0ABY8UD62_TETOB</name>
<feature type="transmembrane region" description="Helical" evidence="7">
    <location>
        <begin position="334"/>
        <end position="353"/>
    </location>
</feature>
<comment type="subcellular location">
    <subcellularLocation>
        <location evidence="1">Membrane</location>
    </subcellularLocation>
</comment>
<feature type="transmembrane region" description="Helical" evidence="7">
    <location>
        <begin position="299"/>
        <end position="322"/>
    </location>
</feature>
<dbReference type="Pfam" id="PF01490">
    <property type="entry name" value="Aa_trans"/>
    <property type="match status" value="1"/>
</dbReference>
<evidence type="ECO:0000256" key="5">
    <source>
        <dbReference type="ARBA" id="ARBA00022989"/>
    </source>
</evidence>
<feature type="transmembrane region" description="Helical" evidence="7">
    <location>
        <begin position="132"/>
        <end position="155"/>
    </location>
</feature>
<feature type="transmembrane region" description="Helical" evidence="7">
    <location>
        <begin position="450"/>
        <end position="469"/>
    </location>
</feature>
<sequence length="480" mass="52749">MGTPSWQHHDAQGPIELTPFRSKDALSQQQQQQHAEDQLQHHIMLDKEYGIQSSRKPKQWWEFLQHGGGWLLATAHIVTAIIGAGVLGLPYALSWLGWVGGIFILLLFYVITLWSSLMLAECHETNGVKHPTYRAAVLHVLGPVHAAILTLFQYFNLVLSSIGYTVAAGQSLRMLVGEVCGRTRFDTCYNKVWQMSLVFGVCQLFLSQLPSLEDAWWSSIIGAAMSFMYSTCALALGASKAHHRLGSVYGRHAAPVPKAMNIFNALGSIAFAYNFTGVLMEIQSTLHEPPKARINMRRAIHTGMGGSLLFYLAVSILGYLALGDGVPGDILTGFSGPAAVVSAANVMVLLHMLPAYQVFSQPVFHGTEQALTEHVPGVRRLPAWGLRIIVRSCYVVFTTTVAAVMPFFTDIIGLVGALVFWPAAVYYPVTMYKKLYNPRKPVRDLMFAMNVAAALTSAVAVVGASYNIATHVQNYTFGWF</sequence>
<dbReference type="InterPro" id="IPR013057">
    <property type="entry name" value="AA_transpt_TM"/>
</dbReference>
<evidence type="ECO:0000256" key="4">
    <source>
        <dbReference type="ARBA" id="ARBA00022970"/>
    </source>
</evidence>
<evidence type="ECO:0000259" key="8">
    <source>
        <dbReference type="Pfam" id="PF01490"/>
    </source>
</evidence>
<evidence type="ECO:0000256" key="6">
    <source>
        <dbReference type="ARBA" id="ARBA00023136"/>
    </source>
</evidence>
<keyword evidence="10" id="KW-1185">Reference proteome</keyword>
<keyword evidence="3 7" id="KW-0812">Transmembrane</keyword>
<feature type="transmembrane region" description="Helical" evidence="7">
    <location>
        <begin position="411"/>
        <end position="429"/>
    </location>
</feature>
<keyword evidence="6 7" id="KW-0472">Membrane</keyword>
<evidence type="ECO:0000313" key="9">
    <source>
        <dbReference type="EMBL" id="WIA18031.1"/>
    </source>
</evidence>
<dbReference type="EMBL" id="CP126216">
    <property type="protein sequence ID" value="WIA18031.1"/>
    <property type="molecule type" value="Genomic_DNA"/>
</dbReference>
<evidence type="ECO:0000256" key="2">
    <source>
        <dbReference type="ARBA" id="ARBA00022448"/>
    </source>
</evidence>
<feature type="domain" description="Amino acid transporter transmembrane" evidence="8">
    <location>
        <begin position="66"/>
        <end position="468"/>
    </location>
</feature>
<accession>A0ABY8UD62</accession>